<dbReference type="PANTHER" id="PTHR33498">
    <property type="entry name" value="TRANSPOSASE FOR INSERTION SEQUENCE ELEMENT IS1557"/>
    <property type="match status" value="1"/>
</dbReference>
<gene>
    <name evidence="3" type="ORF">CNEO2_1230004</name>
    <name evidence="2" type="ORF">CNEO_10025</name>
</gene>
<dbReference type="EMBL" id="CAMTCP010000026">
    <property type="protein sequence ID" value="CAI3541172.1"/>
    <property type="molecule type" value="Genomic_DNA"/>
</dbReference>
<dbReference type="PANTHER" id="PTHR33498:SF1">
    <property type="entry name" value="TRANSPOSASE FOR INSERTION SEQUENCE ELEMENT IS1557"/>
    <property type="match status" value="1"/>
</dbReference>
<dbReference type="AlphaFoldDB" id="A0AA86JC58"/>
<dbReference type="Pfam" id="PF02796">
    <property type="entry name" value="HTH_7"/>
    <property type="match status" value="1"/>
</dbReference>
<comment type="caution">
    <text evidence="2">The sequence shown here is derived from an EMBL/GenBank/DDBJ whole genome shotgun (WGS) entry which is preliminary data.</text>
</comment>
<dbReference type="GO" id="GO:0003677">
    <property type="term" value="F:DNA binding"/>
    <property type="evidence" value="ECO:0007669"/>
    <property type="project" value="InterPro"/>
</dbReference>
<evidence type="ECO:0000259" key="1">
    <source>
        <dbReference type="PROSITE" id="PS50531"/>
    </source>
</evidence>
<evidence type="ECO:0000313" key="4">
    <source>
        <dbReference type="Proteomes" id="UP000789738"/>
    </source>
</evidence>
<dbReference type="Gene3D" id="1.10.10.60">
    <property type="entry name" value="Homeodomain-like"/>
    <property type="match status" value="1"/>
</dbReference>
<organism evidence="2 4">
    <name type="scientific">Clostridium neonatale</name>
    <dbReference type="NCBI Taxonomy" id="137838"/>
    <lineage>
        <taxon>Bacteria</taxon>
        <taxon>Bacillati</taxon>
        <taxon>Bacillota</taxon>
        <taxon>Clostridia</taxon>
        <taxon>Eubacteriales</taxon>
        <taxon>Clostridiaceae</taxon>
        <taxon>Clostridium</taxon>
    </lineage>
</organism>
<reference evidence="2" key="1">
    <citation type="submission" date="2021-10" db="EMBL/GenBank/DDBJ databases">
        <authorList>
            <person name="Mesa V."/>
        </authorList>
    </citation>
    <scope>NUCLEOTIDE SEQUENCE</scope>
    <source>
        <strain evidence="2">CC3_PB</strain>
    </source>
</reference>
<dbReference type="RefSeq" id="WP_230141315.1">
    <property type="nucleotide sequence ID" value="NZ_CAKJVE010000001.1"/>
</dbReference>
<dbReference type="GO" id="GO:0000150">
    <property type="term" value="F:DNA strand exchange activity"/>
    <property type="evidence" value="ECO:0007669"/>
    <property type="project" value="InterPro"/>
</dbReference>
<dbReference type="EMBL" id="CAKJVE010000001">
    <property type="protein sequence ID" value="CAG9701491.1"/>
    <property type="molecule type" value="Genomic_DNA"/>
</dbReference>
<accession>A0AA86JC58</accession>
<reference evidence="3" key="2">
    <citation type="submission" date="2022-10" db="EMBL/GenBank/DDBJ databases">
        <authorList>
            <person name="Aires J."/>
            <person name="Mesa V."/>
        </authorList>
    </citation>
    <scope>NUCLEOTIDE SEQUENCE</scope>
    <source>
        <strain evidence="3">Clostridium neonatale JD116</strain>
    </source>
</reference>
<sequence length="315" mass="36686">MLSLKEKAVEAVSMYKQGIIKNKICKQLNLDIKTLNNILNLNESNLEKAFESKREIIYKENIKKKQDKIDEVRNLYNKGSKISHIAIKLSLDRRTVKKYLDKNTSAIGMSKRAKRVGKLTPYLKIIDKHIGKGYTSVEIKQIIDTLGYTGSSSTLRTYMAQWKKNNKNLKEDLINNKIDIIEKKRLLKLLYKPMDKVGFTCSQLEKIYLKYPNLKIIFDLVNEFRDILKYKKIKKLSIWIGKALKLKINELNSFISGLKRDIDAVKNAIIYDYNNGLAEGCINKIKLIKRIMFGRCSFETLKTKVLNLEYYNKIN</sequence>
<dbReference type="InterPro" id="IPR002560">
    <property type="entry name" value="Transposase_DDE"/>
</dbReference>
<dbReference type="Proteomes" id="UP000789738">
    <property type="component" value="Unassembled WGS sequence"/>
</dbReference>
<evidence type="ECO:0000313" key="3">
    <source>
        <dbReference type="EMBL" id="CAI3541172.1"/>
    </source>
</evidence>
<dbReference type="Proteomes" id="UP001189143">
    <property type="component" value="Unassembled WGS sequence"/>
</dbReference>
<dbReference type="InterPro" id="IPR047951">
    <property type="entry name" value="Transpos_ISL3"/>
</dbReference>
<dbReference type="InterPro" id="IPR017894">
    <property type="entry name" value="HTH_IS21_transposase_type"/>
</dbReference>
<dbReference type="PROSITE" id="PS50531">
    <property type="entry name" value="HTH_IS21"/>
    <property type="match status" value="1"/>
</dbReference>
<evidence type="ECO:0000313" key="2">
    <source>
        <dbReference type="EMBL" id="CAG9701491.1"/>
    </source>
</evidence>
<dbReference type="InterPro" id="IPR006120">
    <property type="entry name" value="Resolvase_HTH_dom"/>
</dbReference>
<feature type="domain" description="HTH IS21-type" evidence="1">
    <location>
        <begin position="67"/>
        <end position="130"/>
    </location>
</feature>
<protein>
    <recommendedName>
        <fullName evidence="1">HTH IS21-type domain-containing protein</fullName>
    </recommendedName>
</protein>
<name>A0AA86JC58_9CLOT</name>
<dbReference type="Pfam" id="PF01610">
    <property type="entry name" value="DDE_Tnp_ISL3"/>
    <property type="match status" value="1"/>
</dbReference>
<proteinExistence type="predicted"/>